<comment type="caution">
    <text evidence="1">The sequence shown here is derived from an EMBL/GenBank/DDBJ whole genome shotgun (WGS) entry which is preliminary data.</text>
</comment>
<dbReference type="Gene3D" id="1.10.3230.30">
    <property type="entry name" value="Phage gp6-like head-tail connector protein"/>
    <property type="match status" value="1"/>
</dbReference>
<dbReference type="InterPro" id="IPR006450">
    <property type="entry name" value="Phage_HK97_gp6-like"/>
</dbReference>
<reference evidence="1" key="1">
    <citation type="journal article" date="2015" name="Nature">
        <title>Complex archaea that bridge the gap between prokaryotes and eukaryotes.</title>
        <authorList>
            <person name="Spang A."/>
            <person name="Saw J.H."/>
            <person name="Jorgensen S.L."/>
            <person name="Zaremba-Niedzwiedzka K."/>
            <person name="Martijn J."/>
            <person name="Lind A.E."/>
            <person name="van Eijk R."/>
            <person name="Schleper C."/>
            <person name="Guy L."/>
            <person name="Ettema T.J."/>
        </authorList>
    </citation>
    <scope>NUCLEOTIDE SEQUENCE</scope>
</reference>
<proteinExistence type="predicted"/>
<evidence type="ECO:0008006" key="2">
    <source>
        <dbReference type="Google" id="ProtNLM"/>
    </source>
</evidence>
<dbReference type="Pfam" id="PF05135">
    <property type="entry name" value="Phage_connect_1"/>
    <property type="match status" value="1"/>
</dbReference>
<accession>A0A0F9PHP8</accession>
<sequence length="192" mass="21314">MALTIVTAPTVEPVTLTEAREHLRIDAPDEDPLIISFIEAATDYCEDLQNRAYIYQTWDLTLDIFPNGDIINIPLPPLQSVSSVTYYGTGGTANTLTASTYIVDTNSEPGRLSLAYNEVWPNETLRPVNGVVVRFVAGYGSVATAVPNMAKQAIKLMIGHMFEHRENAEIKKLEKIPDGVFDLLAFERMWPV</sequence>
<dbReference type="InterPro" id="IPR021146">
    <property type="entry name" value="Phage_gp6-like_head-tail"/>
</dbReference>
<dbReference type="EMBL" id="LAZR01005362">
    <property type="protein sequence ID" value="KKN00561.1"/>
    <property type="molecule type" value="Genomic_DNA"/>
</dbReference>
<protein>
    <recommendedName>
        <fullName evidence="2">Phage gp6-like head-tail connector protein</fullName>
    </recommendedName>
</protein>
<dbReference type="CDD" id="cd08054">
    <property type="entry name" value="gp6"/>
    <property type="match status" value="1"/>
</dbReference>
<dbReference type="InterPro" id="IPR011738">
    <property type="entry name" value="Phage_CHP"/>
</dbReference>
<evidence type="ECO:0000313" key="1">
    <source>
        <dbReference type="EMBL" id="KKN00561.1"/>
    </source>
</evidence>
<organism evidence="1">
    <name type="scientific">marine sediment metagenome</name>
    <dbReference type="NCBI Taxonomy" id="412755"/>
    <lineage>
        <taxon>unclassified sequences</taxon>
        <taxon>metagenomes</taxon>
        <taxon>ecological metagenomes</taxon>
    </lineage>
</organism>
<gene>
    <name evidence="1" type="ORF">LCGC14_1136480</name>
</gene>
<dbReference type="NCBIfam" id="TIGR02215">
    <property type="entry name" value="phage_chp_gp8"/>
    <property type="match status" value="1"/>
</dbReference>
<dbReference type="NCBIfam" id="TIGR01560">
    <property type="entry name" value="put_DNA_pack"/>
    <property type="match status" value="1"/>
</dbReference>
<dbReference type="AlphaFoldDB" id="A0A0F9PHP8"/>
<name>A0A0F9PHP8_9ZZZZ</name>